<protein>
    <recommendedName>
        <fullName evidence="1">N-acetyltransferase domain-containing protein</fullName>
    </recommendedName>
</protein>
<gene>
    <name evidence="2" type="ORF">P278_30380</name>
</gene>
<keyword evidence="3" id="KW-1185">Reference proteome</keyword>
<dbReference type="Pfam" id="PF00583">
    <property type="entry name" value="Acetyltransf_1"/>
    <property type="match status" value="1"/>
</dbReference>
<proteinExistence type="predicted"/>
<dbReference type="AlphaFoldDB" id="W2UJT9"/>
<reference evidence="2 3" key="2">
    <citation type="journal article" date="2016" name="Genome Announc.">
        <title>Draft Genome Sequence of Zhouia amylolytica AD3, Isolated from Tidal Flat Sediment.</title>
        <authorList>
            <person name="Jia B."/>
            <person name="Jin H.M."/>
            <person name="Lee H.J."/>
            <person name="Jeon C.O."/>
        </authorList>
    </citation>
    <scope>NUCLEOTIDE SEQUENCE [LARGE SCALE GENOMIC DNA]</scope>
    <source>
        <strain evidence="2 3">AD3</strain>
    </source>
</reference>
<feature type="domain" description="N-acetyltransferase" evidence="1">
    <location>
        <begin position="11"/>
        <end position="151"/>
    </location>
</feature>
<reference evidence="3" key="1">
    <citation type="submission" date="2013-11" db="EMBL/GenBank/DDBJ databases">
        <title>Draft genome sequence from a member of Zhouia, isolated tidal flat.</title>
        <authorList>
            <person name="Jin H."/>
            <person name="Jeon C.O."/>
        </authorList>
    </citation>
    <scope>NUCLEOTIDE SEQUENCE [LARGE SCALE GENOMIC DNA]</scope>
    <source>
        <strain evidence="3">AD3</strain>
    </source>
</reference>
<dbReference type="eggNOG" id="COG0454">
    <property type="taxonomic scope" value="Bacteria"/>
</dbReference>
<evidence type="ECO:0000259" key="1">
    <source>
        <dbReference type="PROSITE" id="PS51186"/>
    </source>
</evidence>
<evidence type="ECO:0000313" key="2">
    <source>
        <dbReference type="EMBL" id="ETN94234.1"/>
    </source>
</evidence>
<evidence type="ECO:0000313" key="3">
    <source>
        <dbReference type="Proteomes" id="UP000018850"/>
    </source>
</evidence>
<dbReference type="STRING" id="376730.SAMN04487906_0282"/>
<organism evidence="2 3">
    <name type="scientific">Zhouia amylolytica AD3</name>
    <dbReference type="NCBI Taxonomy" id="1286632"/>
    <lineage>
        <taxon>Bacteria</taxon>
        <taxon>Pseudomonadati</taxon>
        <taxon>Bacteroidota</taxon>
        <taxon>Flavobacteriia</taxon>
        <taxon>Flavobacteriales</taxon>
        <taxon>Flavobacteriaceae</taxon>
        <taxon>Zhouia</taxon>
    </lineage>
</organism>
<dbReference type="EMBL" id="AYXY01000026">
    <property type="protein sequence ID" value="ETN94234.1"/>
    <property type="molecule type" value="Genomic_DNA"/>
</dbReference>
<dbReference type="Gene3D" id="3.40.630.30">
    <property type="match status" value="1"/>
</dbReference>
<sequence>MLSRNLNIQKITVAPSSDELKKIYTLYEKVFDNANKDSFLKKLENKKDLLLLLASIDGKPVGFKIGYALKGTVYYSWSGGVIQDYRQRGVAKALAYVQENWVRSKGYTRLRTKSMNRFRPMMILNLKNGFDIVDTDEDRNGNLEVIFEKKL</sequence>
<dbReference type="InterPro" id="IPR000182">
    <property type="entry name" value="GNAT_dom"/>
</dbReference>
<comment type="caution">
    <text evidence="2">The sequence shown here is derived from an EMBL/GenBank/DDBJ whole genome shotgun (WGS) entry which is preliminary data.</text>
</comment>
<accession>W2UJT9</accession>
<dbReference type="RefSeq" id="WP_051413603.1">
    <property type="nucleotide sequence ID" value="NZ_AYXY01000026.1"/>
</dbReference>
<dbReference type="CDD" id="cd04301">
    <property type="entry name" value="NAT_SF"/>
    <property type="match status" value="1"/>
</dbReference>
<dbReference type="GO" id="GO:0016747">
    <property type="term" value="F:acyltransferase activity, transferring groups other than amino-acyl groups"/>
    <property type="evidence" value="ECO:0007669"/>
    <property type="project" value="InterPro"/>
</dbReference>
<dbReference type="PROSITE" id="PS51186">
    <property type="entry name" value="GNAT"/>
    <property type="match status" value="1"/>
</dbReference>
<dbReference type="InterPro" id="IPR016181">
    <property type="entry name" value="Acyl_CoA_acyltransferase"/>
</dbReference>
<name>W2UJT9_9FLAO</name>
<dbReference type="SUPFAM" id="SSF55729">
    <property type="entry name" value="Acyl-CoA N-acyltransferases (Nat)"/>
    <property type="match status" value="1"/>
</dbReference>
<dbReference type="Proteomes" id="UP000018850">
    <property type="component" value="Unassembled WGS sequence"/>
</dbReference>